<comment type="function">
    <text evidence="9">Produces ATP from ADP in the presence of a proton gradient across the membrane.</text>
</comment>
<dbReference type="Gene3D" id="2.60.15.10">
    <property type="entry name" value="F0F1 ATP synthase delta/epsilon subunit, N-terminal"/>
    <property type="match status" value="1"/>
</dbReference>
<dbReference type="Proteomes" id="UP000641741">
    <property type="component" value="Unassembled WGS sequence"/>
</dbReference>
<evidence type="ECO:0000256" key="2">
    <source>
        <dbReference type="ARBA" id="ARBA00005712"/>
    </source>
</evidence>
<feature type="domain" description="ATP synthase F1 complex delta/epsilon subunit N-terminal" evidence="13">
    <location>
        <begin position="5"/>
        <end position="81"/>
    </location>
</feature>
<keyword evidence="9" id="KW-0375">Hydrogen ion transport</keyword>
<keyword evidence="7 9" id="KW-0139">CF(1)</keyword>
<dbReference type="PANTHER" id="PTHR13822">
    <property type="entry name" value="ATP SYNTHASE DELTA/EPSILON CHAIN"/>
    <property type="match status" value="1"/>
</dbReference>
<name>A0ABR7GQW2_9FIRM</name>
<dbReference type="InterPro" id="IPR001469">
    <property type="entry name" value="ATP_synth_F1_dsu/esu"/>
</dbReference>
<sequence>MATFPLKVMTIDHCFFEGDVDRIVVRTSQGDVGILPNHVPYIAALGIGALTIIQNGEKRIAAIAGGFVDVTKEGTTILARTCEWADEIDVNRANSAAERARAAIQKKESEREYEVAQVKLKKALNRIRIAGDK</sequence>
<evidence type="ECO:0000256" key="9">
    <source>
        <dbReference type="HAMAP-Rule" id="MF_00530"/>
    </source>
</evidence>
<keyword evidence="6 9" id="KW-0472">Membrane</keyword>
<dbReference type="NCBIfam" id="TIGR01216">
    <property type="entry name" value="ATP_synt_epsi"/>
    <property type="match status" value="1"/>
</dbReference>
<dbReference type="InterPro" id="IPR036771">
    <property type="entry name" value="ATPsynth_dsu/esu_N"/>
</dbReference>
<dbReference type="PANTHER" id="PTHR13822:SF10">
    <property type="entry name" value="ATP SYNTHASE EPSILON CHAIN, CHLOROPLASTIC"/>
    <property type="match status" value="1"/>
</dbReference>
<dbReference type="Gene3D" id="1.20.5.440">
    <property type="entry name" value="ATP synthase delta/epsilon subunit, C-terminal domain"/>
    <property type="match status" value="1"/>
</dbReference>
<evidence type="ECO:0000259" key="13">
    <source>
        <dbReference type="Pfam" id="PF02823"/>
    </source>
</evidence>
<feature type="coiled-coil region" evidence="11">
    <location>
        <begin position="90"/>
        <end position="126"/>
    </location>
</feature>
<keyword evidence="3 9" id="KW-0813">Transport</keyword>
<evidence type="ECO:0000256" key="7">
    <source>
        <dbReference type="ARBA" id="ARBA00023196"/>
    </source>
</evidence>
<dbReference type="RefSeq" id="WP_186970760.1">
    <property type="nucleotide sequence ID" value="NZ_JACOPK010000015.1"/>
</dbReference>
<dbReference type="SUPFAM" id="SSF46604">
    <property type="entry name" value="Epsilon subunit of F1F0-ATP synthase C-terminal domain"/>
    <property type="match status" value="1"/>
</dbReference>
<evidence type="ECO:0000256" key="1">
    <source>
        <dbReference type="ARBA" id="ARBA00004202"/>
    </source>
</evidence>
<protein>
    <recommendedName>
        <fullName evidence="9">ATP synthase epsilon chain</fullName>
    </recommendedName>
    <alternativeName>
        <fullName evidence="9">ATP synthase F1 sector epsilon subunit</fullName>
    </alternativeName>
    <alternativeName>
        <fullName evidence="9">F-ATPase epsilon subunit</fullName>
    </alternativeName>
</protein>
<evidence type="ECO:0000256" key="10">
    <source>
        <dbReference type="RuleBase" id="RU003656"/>
    </source>
</evidence>
<keyword evidence="5 9" id="KW-0406">Ion transport</keyword>
<organism evidence="14 15">
    <name type="scientific">Agathobaculum hominis</name>
    <dbReference type="NCBI Taxonomy" id="2763014"/>
    <lineage>
        <taxon>Bacteria</taxon>
        <taxon>Bacillati</taxon>
        <taxon>Bacillota</taxon>
        <taxon>Clostridia</taxon>
        <taxon>Eubacteriales</taxon>
        <taxon>Butyricicoccaceae</taxon>
        <taxon>Agathobaculum</taxon>
    </lineage>
</organism>
<dbReference type="Pfam" id="PF00401">
    <property type="entry name" value="ATP-synt_DE"/>
    <property type="match status" value="1"/>
</dbReference>
<evidence type="ECO:0000256" key="11">
    <source>
        <dbReference type="SAM" id="Coils"/>
    </source>
</evidence>
<dbReference type="HAMAP" id="MF_00530">
    <property type="entry name" value="ATP_synth_epsil_bac"/>
    <property type="match status" value="1"/>
</dbReference>
<gene>
    <name evidence="9 14" type="primary">atpC</name>
    <name evidence="14" type="ORF">H8S02_12240</name>
</gene>
<evidence type="ECO:0000313" key="14">
    <source>
        <dbReference type="EMBL" id="MBC5696696.1"/>
    </source>
</evidence>
<keyword evidence="11" id="KW-0175">Coiled coil</keyword>
<keyword evidence="15" id="KW-1185">Reference proteome</keyword>
<evidence type="ECO:0000256" key="6">
    <source>
        <dbReference type="ARBA" id="ARBA00023136"/>
    </source>
</evidence>
<dbReference type="SUPFAM" id="SSF51344">
    <property type="entry name" value="Epsilon subunit of F1F0-ATP synthase N-terminal domain"/>
    <property type="match status" value="1"/>
</dbReference>
<dbReference type="Pfam" id="PF02823">
    <property type="entry name" value="ATP-synt_DE_N"/>
    <property type="match status" value="1"/>
</dbReference>
<evidence type="ECO:0000259" key="12">
    <source>
        <dbReference type="Pfam" id="PF00401"/>
    </source>
</evidence>
<comment type="caution">
    <text evidence="14">The sequence shown here is derived from an EMBL/GenBank/DDBJ whole genome shotgun (WGS) entry which is preliminary data.</text>
</comment>
<dbReference type="InterPro" id="IPR020546">
    <property type="entry name" value="ATP_synth_F1_dsu/esu_N"/>
</dbReference>
<comment type="subcellular location">
    <subcellularLocation>
        <location evidence="1 9">Cell membrane</location>
        <topology evidence="1 9">Peripheral membrane protein</topology>
    </subcellularLocation>
</comment>
<feature type="domain" description="ATP synthase epsilon subunit C-terminal" evidence="12">
    <location>
        <begin position="86"/>
        <end position="131"/>
    </location>
</feature>
<evidence type="ECO:0000256" key="3">
    <source>
        <dbReference type="ARBA" id="ARBA00022448"/>
    </source>
</evidence>
<keyword evidence="8 9" id="KW-0066">ATP synthesis</keyword>
<dbReference type="EMBL" id="JACOPK010000015">
    <property type="protein sequence ID" value="MBC5696696.1"/>
    <property type="molecule type" value="Genomic_DNA"/>
</dbReference>
<comment type="subunit">
    <text evidence="9 10">F-type ATPases have 2 components, CF(1) - the catalytic core - and CF(0) - the membrane proton channel. CF(1) has five subunits: alpha(3), beta(3), gamma(1), delta(1), epsilon(1). CF(0) has three main subunits: a, b and c.</text>
</comment>
<dbReference type="InterPro" id="IPR020547">
    <property type="entry name" value="ATP_synth_F1_esu_C"/>
</dbReference>
<reference evidence="14 15" key="1">
    <citation type="submission" date="2020-08" db="EMBL/GenBank/DDBJ databases">
        <title>Genome public.</title>
        <authorList>
            <person name="Liu C."/>
            <person name="Sun Q."/>
        </authorList>
    </citation>
    <scope>NUCLEOTIDE SEQUENCE [LARGE SCALE GENOMIC DNA]</scope>
    <source>
        <strain evidence="14 15">M2</strain>
    </source>
</reference>
<dbReference type="CDD" id="cd12152">
    <property type="entry name" value="F1-ATPase_delta"/>
    <property type="match status" value="1"/>
</dbReference>
<evidence type="ECO:0000313" key="15">
    <source>
        <dbReference type="Proteomes" id="UP000641741"/>
    </source>
</evidence>
<accession>A0ABR7GQW2</accession>
<proteinExistence type="inferred from homology"/>
<keyword evidence="4 9" id="KW-1003">Cell membrane</keyword>
<dbReference type="InterPro" id="IPR036794">
    <property type="entry name" value="ATP_F1_dsu/esu_C_sf"/>
</dbReference>
<comment type="similarity">
    <text evidence="2 9 10">Belongs to the ATPase epsilon chain family.</text>
</comment>
<evidence type="ECO:0000256" key="8">
    <source>
        <dbReference type="ARBA" id="ARBA00023310"/>
    </source>
</evidence>
<evidence type="ECO:0000256" key="5">
    <source>
        <dbReference type="ARBA" id="ARBA00023065"/>
    </source>
</evidence>
<evidence type="ECO:0000256" key="4">
    <source>
        <dbReference type="ARBA" id="ARBA00022475"/>
    </source>
</evidence>